<dbReference type="OrthoDB" id="8806090at2759"/>
<protein>
    <recommendedName>
        <fullName evidence="3">CIDE-N domain-containing protein</fullName>
    </recommendedName>
</protein>
<evidence type="ECO:0000259" key="3">
    <source>
        <dbReference type="PROSITE" id="PS51135"/>
    </source>
</evidence>
<dbReference type="GO" id="GO:0006915">
    <property type="term" value="P:apoptotic process"/>
    <property type="evidence" value="ECO:0007669"/>
    <property type="project" value="UniProtKB-UniRule"/>
</dbReference>
<evidence type="ECO:0000313" key="4">
    <source>
        <dbReference type="EMBL" id="CAG9764333.1"/>
    </source>
</evidence>
<dbReference type="InterPro" id="IPR003508">
    <property type="entry name" value="CIDE-N_dom"/>
</dbReference>
<accession>A0A9N9MGG9</accession>
<keyword evidence="5" id="KW-1185">Reference proteome</keyword>
<dbReference type="SUPFAM" id="SSF54277">
    <property type="entry name" value="CAD &amp; PB1 domains"/>
    <property type="match status" value="1"/>
</dbReference>
<name>A0A9N9MGG9_9CUCU</name>
<dbReference type="PROSITE" id="PS51135">
    <property type="entry name" value="CIDE_N"/>
    <property type="match status" value="1"/>
</dbReference>
<gene>
    <name evidence="4" type="ORF">CEUTPL_LOCUS4973</name>
</gene>
<evidence type="ECO:0000256" key="1">
    <source>
        <dbReference type="ARBA" id="ARBA00022703"/>
    </source>
</evidence>
<keyword evidence="1 2" id="KW-0053">Apoptosis</keyword>
<dbReference type="Pfam" id="PF02017">
    <property type="entry name" value="CIDE-N"/>
    <property type="match status" value="1"/>
</dbReference>
<evidence type="ECO:0000313" key="5">
    <source>
        <dbReference type="Proteomes" id="UP001152799"/>
    </source>
</evidence>
<sequence>MKGSLGAVIGDDLRRYQIGEFSVGIIVSHLTKREGTMVHLFKVVDSRRENRVMVIIKDEADIYGQLIWKASLKLQKNGDRLALEKDGTIIDEEEILLLLENEILMLLEEGEKWRAPVPIEGAFCQTERSVILETSPSKNSSILRQNPEQDNPNIPRAVGFSNSQVNLEVWKNFNIPWSQMSTFVEARLKKKVIDKRFIQFIIDEMRTITPKISIKACRIIAAKVIQKYPDVFKAKDKNGHQLASKLLDRNNYLNRPHKTALLHSPAQIDKKDRDSKLDS</sequence>
<evidence type="ECO:0000256" key="2">
    <source>
        <dbReference type="PROSITE-ProRule" id="PRU00447"/>
    </source>
</evidence>
<reference evidence="4" key="1">
    <citation type="submission" date="2022-01" db="EMBL/GenBank/DDBJ databases">
        <authorList>
            <person name="King R."/>
        </authorList>
    </citation>
    <scope>NUCLEOTIDE SEQUENCE</scope>
</reference>
<dbReference type="SMART" id="SM00266">
    <property type="entry name" value="CAD"/>
    <property type="match status" value="1"/>
</dbReference>
<dbReference type="EMBL" id="OU892278">
    <property type="protein sequence ID" value="CAG9764333.1"/>
    <property type="molecule type" value="Genomic_DNA"/>
</dbReference>
<feature type="domain" description="CIDE-N" evidence="3">
    <location>
        <begin position="37"/>
        <end position="115"/>
    </location>
</feature>
<dbReference type="Gene3D" id="3.10.20.10">
    <property type="match status" value="1"/>
</dbReference>
<dbReference type="AlphaFoldDB" id="A0A9N9MGG9"/>
<organism evidence="4 5">
    <name type="scientific">Ceutorhynchus assimilis</name>
    <name type="common">cabbage seed weevil</name>
    <dbReference type="NCBI Taxonomy" id="467358"/>
    <lineage>
        <taxon>Eukaryota</taxon>
        <taxon>Metazoa</taxon>
        <taxon>Ecdysozoa</taxon>
        <taxon>Arthropoda</taxon>
        <taxon>Hexapoda</taxon>
        <taxon>Insecta</taxon>
        <taxon>Pterygota</taxon>
        <taxon>Neoptera</taxon>
        <taxon>Endopterygota</taxon>
        <taxon>Coleoptera</taxon>
        <taxon>Polyphaga</taxon>
        <taxon>Cucujiformia</taxon>
        <taxon>Curculionidae</taxon>
        <taxon>Ceutorhynchinae</taxon>
        <taxon>Ceutorhynchus</taxon>
    </lineage>
</organism>
<proteinExistence type="predicted"/>
<dbReference type="Proteomes" id="UP001152799">
    <property type="component" value="Chromosome 2"/>
</dbReference>